<reference evidence="6 7" key="1">
    <citation type="submission" date="2013-07" db="EMBL/GenBank/DDBJ databases">
        <authorList>
            <consortium name="DOE Joint Genome Institute"/>
            <person name="Eisen J."/>
            <person name="Huntemann M."/>
            <person name="Han J."/>
            <person name="Chen A."/>
            <person name="Kyrpides N."/>
            <person name="Mavromatis K."/>
            <person name="Markowitz V."/>
            <person name="Palaniappan K."/>
            <person name="Ivanova N."/>
            <person name="Schaumberg A."/>
            <person name="Pati A."/>
            <person name="Liolios K."/>
            <person name="Nordberg H.P."/>
            <person name="Cantor M.N."/>
            <person name="Hua S.X."/>
            <person name="Woyke T."/>
        </authorList>
    </citation>
    <scope>NUCLEOTIDE SEQUENCE [LARGE SCALE GENOMIC DNA]</scope>
    <source>
        <strain evidence="6 7">DSM 44712</strain>
    </source>
</reference>
<evidence type="ECO:0000256" key="1">
    <source>
        <dbReference type="ARBA" id="ARBA00023015"/>
    </source>
</evidence>
<dbReference type="PANTHER" id="PTHR30055:SF234">
    <property type="entry name" value="HTH-TYPE TRANSCRIPTIONAL REGULATOR BETI"/>
    <property type="match status" value="1"/>
</dbReference>
<dbReference type="PROSITE" id="PS01081">
    <property type="entry name" value="HTH_TETR_1"/>
    <property type="match status" value="1"/>
</dbReference>
<evidence type="ECO:0000313" key="6">
    <source>
        <dbReference type="EMBL" id="EXG82747.1"/>
    </source>
</evidence>
<evidence type="ECO:0000256" key="2">
    <source>
        <dbReference type="ARBA" id="ARBA00023125"/>
    </source>
</evidence>
<comment type="caution">
    <text evidence="6">The sequence shown here is derived from an EMBL/GenBank/DDBJ whole genome shotgun (WGS) entry which is preliminary data.</text>
</comment>
<keyword evidence="2 4" id="KW-0238">DNA-binding</keyword>
<dbReference type="SUPFAM" id="SSF46689">
    <property type="entry name" value="Homeodomain-like"/>
    <property type="match status" value="1"/>
</dbReference>
<keyword evidence="7" id="KW-1185">Reference proteome</keyword>
<organism evidence="6 7">
    <name type="scientific">Cryptosporangium arvum DSM 44712</name>
    <dbReference type="NCBI Taxonomy" id="927661"/>
    <lineage>
        <taxon>Bacteria</taxon>
        <taxon>Bacillati</taxon>
        <taxon>Actinomycetota</taxon>
        <taxon>Actinomycetes</taxon>
        <taxon>Cryptosporangiales</taxon>
        <taxon>Cryptosporangiaceae</taxon>
        <taxon>Cryptosporangium</taxon>
    </lineage>
</organism>
<dbReference type="OrthoDB" id="3235020at2"/>
<keyword evidence="3" id="KW-0804">Transcription</keyword>
<dbReference type="PROSITE" id="PS50977">
    <property type="entry name" value="HTH_TETR_2"/>
    <property type="match status" value="1"/>
</dbReference>
<dbReference type="HOGENOM" id="CLU_069356_2_1_11"/>
<dbReference type="PRINTS" id="PR00455">
    <property type="entry name" value="HTHTETR"/>
</dbReference>
<gene>
    <name evidence="6" type="ORF">CryarDRAFT_3948</name>
</gene>
<feature type="DNA-binding region" description="H-T-H motif" evidence="4">
    <location>
        <begin position="35"/>
        <end position="54"/>
    </location>
</feature>
<sequence>MARPAVTPRKILETKYRISETAMALFLEEGYANVTVEAVAEASSVSRRTIFRHFESKDELVFPDHTERLGLVGRCLDDSAPGADPVEAVIAATEESLREFVSRPDLVLRRYQLTRVVPELRKREVIEHERYVALTRSFLRDHLPADAPPFQPVALAALIDAIHRSALGHWVRTGGATDPLAELAAGMEWVRRLVDHQSTFSAAPLLLAVLPDTPHTRRALTSLKDEAQDLL</sequence>
<dbReference type="GO" id="GO:0000976">
    <property type="term" value="F:transcription cis-regulatory region binding"/>
    <property type="evidence" value="ECO:0007669"/>
    <property type="project" value="TreeGrafter"/>
</dbReference>
<dbReference type="RefSeq" id="WP_051570652.1">
    <property type="nucleotide sequence ID" value="NZ_KK073874.1"/>
</dbReference>
<proteinExistence type="predicted"/>
<evidence type="ECO:0000259" key="5">
    <source>
        <dbReference type="PROSITE" id="PS50977"/>
    </source>
</evidence>
<dbReference type="Proteomes" id="UP000021053">
    <property type="component" value="Unassembled WGS sequence"/>
</dbReference>
<dbReference type="Pfam" id="PF00440">
    <property type="entry name" value="TetR_N"/>
    <property type="match status" value="1"/>
</dbReference>
<dbReference type="Gene3D" id="1.10.357.10">
    <property type="entry name" value="Tetracycline Repressor, domain 2"/>
    <property type="match status" value="1"/>
</dbReference>
<feature type="domain" description="HTH tetR-type" evidence="5">
    <location>
        <begin position="12"/>
        <end position="72"/>
    </location>
</feature>
<evidence type="ECO:0000256" key="4">
    <source>
        <dbReference type="PROSITE-ProRule" id="PRU00335"/>
    </source>
</evidence>
<evidence type="ECO:0000313" key="7">
    <source>
        <dbReference type="Proteomes" id="UP000021053"/>
    </source>
</evidence>
<accession>A0A010ZZW5</accession>
<dbReference type="PANTHER" id="PTHR30055">
    <property type="entry name" value="HTH-TYPE TRANSCRIPTIONAL REGULATOR RUTR"/>
    <property type="match status" value="1"/>
</dbReference>
<dbReference type="InterPro" id="IPR009057">
    <property type="entry name" value="Homeodomain-like_sf"/>
</dbReference>
<evidence type="ECO:0000256" key="3">
    <source>
        <dbReference type="ARBA" id="ARBA00023163"/>
    </source>
</evidence>
<name>A0A010ZZW5_9ACTN</name>
<protein>
    <submittedName>
        <fullName evidence="6">Transcriptional regulator</fullName>
    </submittedName>
</protein>
<dbReference type="GO" id="GO:0003700">
    <property type="term" value="F:DNA-binding transcription factor activity"/>
    <property type="evidence" value="ECO:0007669"/>
    <property type="project" value="TreeGrafter"/>
</dbReference>
<dbReference type="InterPro" id="IPR001647">
    <property type="entry name" value="HTH_TetR"/>
</dbReference>
<dbReference type="EMBL" id="JFBT01000001">
    <property type="protein sequence ID" value="EXG82747.1"/>
    <property type="molecule type" value="Genomic_DNA"/>
</dbReference>
<keyword evidence="1" id="KW-0805">Transcription regulation</keyword>
<dbReference type="InterPro" id="IPR023772">
    <property type="entry name" value="DNA-bd_HTH_TetR-type_CS"/>
</dbReference>
<dbReference type="InterPro" id="IPR050109">
    <property type="entry name" value="HTH-type_TetR-like_transc_reg"/>
</dbReference>
<dbReference type="AlphaFoldDB" id="A0A010ZZW5"/>